<dbReference type="InterPro" id="IPR029056">
    <property type="entry name" value="Ribokinase-like"/>
</dbReference>
<dbReference type="AlphaFoldDB" id="A0AAD7UJP9"/>
<evidence type="ECO:0000259" key="1">
    <source>
        <dbReference type="Pfam" id="PF00294"/>
    </source>
</evidence>
<evidence type="ECO:0000313" key="2">
    <source>
        <dbReference type="EMBL" id="KAJ8606910.1"/>
    </source>
</evidence>
<sequence length="321" mass="33626">MVVVVVGLNGAVQRRVRLKTKLAPGTVNRGVEASTGVGGKGQGAWLAARAAGLGDALLAQFCDDDLETLLRRRAPGCDEGLWVRVASKTRVCTTLVDDEDATEIVEPSGEIQSAEFDELLRRLPRAAAVLVMGSIPPGLDASAYRTIVDHCAPSQLVLLDTVHGLREGAWRGAVLKVNARELLGLAGIDDDHRSDSAAPRDADQLGNAAALVARRFGFEAVLWTDSKFPAGALVDGALYSLRLPALPGSVSSPIGAGDAVAGATLAGFVRPQRDDRLPRILAAFAFGLACGAASCLTPDNAAFDIALARQLRADTNVLRLH</sequence>
<name>A0AAD7UJP9_9STRA</name>
<reference evidence="2" key="1">
    <citation type="submission" date="2023-01" db="EMBL/GenBank/DDBJ databases">
        <title>Metagenome sequencing of chrysophaentin producing Chrysophaeum taylorii.</title>
        <authorList>
            <person name="Davison J."/>
            <person name="Bewley C."/>
        </authorList>
    </citation>
    <scope>NUCLEOTIDE SEQUENCE</scope>
    <source>
        <strain evidence="2">NIES-1699</strain>
    </source>
</reference>
<feature type="domain" description="Carbohydrate kinase PfkB" evidence="1">
    <location>
        <begin position="14"/>
        <end position="297"/>
    </location>
</feature>
<dbReference type="Pfam" id="PF00294">
    <property type="entry name" value="PfkB"/>
    <property type="match status" value="1"/>
</dbReference>
<comment type="caution">
    <text evidence="2">The sequence shown here is derived from an EMBL/GenBank/DDBJ whole genome shotgun (WGS) entry which is preliminary data.</text>
</comment>
<proteinExistence type="predicted"/>
<dbReference type="SUPFAM" id="SSF53613">
    <property type="entry name" value="Ribokinase-like"/>
    <property type="match status" value="1"/>
</dbReference>
<dbReference type="InterPro" id="IPR011611">
    <property type="entry name" value="PfkB_dom"/>
</dbReference>
<dbReference type="PANTHER" id="PTHR46566">
    <property type="entry name" value="1-PHOSPHOFRUCTOKINASE-RELATED"/>
    <property type="match status" value="1"/>
</dbReference>
<protein>
    <recommendedName>
        <fullName evidence="1">Carbohydrate kinase PfkB domain-containing protein</fullName>
    </recommendedName>
</protein>
<organism evidence="2 3">
    <name type="scientific">Chrysophaeum taylorii</name>
    <dbReference type="NCBI Taxonomy" id="2483200"/>
    <lineage>
        <taxon>Eukaryota</taxon>
        <taxon>Sar</taxon>
        <taxon>Stramenopiles</taxon>
        <taxon>Ochrophyta</taxon>
        <taxon>Pelagophyceae</taxon>
        <taxon>Pelagomonadales</taxon>
        <taxon>Pelagomonadaceae</taxon>
        <taxon>Chrysophaeum</taxon>
    </lineage>
</organism>
<dbReference type="Gene3D" id="3.40.1190.20">
    <property type="match status" value="1"/>
</dbReference>
<evidence type="ECO:0000313" key="3">
    <source>
        <dbReference type="Proteomes" id="UP001230188"/>
    </source>
</evidence>
<accession>A0AAD7UJP9</accession>
<dbReference type="PANTHER" id="PTHR46566:SF2">
    <property type="entry name" value="ATP-DEPENDENT 6-PHOSPHOFRUCTOKINASE ISOZYME 2"/>
    <property type="match status" value="1"/>
</dbReference>
<dbReference type="EMBL" id="JAQMWT010000242">
    <property type="protein sequence ID" value="KAJ8606910.1"/>
    <property type="molecule type" value="Genomic_DNA"/>
</dbReference>
<gene>
    <name evidence="2" type="ORF">CTAYLR_008930</name>
</gene>
<dbReference type="Proteomes" id="UP001230188">
    <property type="component" value="Unassembled WGS sequence"/>
</dbReference>
<keyword evidence="3" id="KW-1185">Reference proteome</keyword>